<reference evidence="2" key="2">
    <citation type="submission" date="2020-12" db="EMBL/GenBank/DDBJ databases">
        <authorList>
            <person name="Kanost M."/>
        </authorList>
    </citation>
    <scope>NUCLEOTIDE SEQUENCE</scope>
</reference>
<dbReference type="AlphaFoldDB" id="A0A922CJA0"/>
<evidence type="ECO:0000313" key="2">
    <source>
        <dbReference type="EMBL" id="KAG6448207.1"/>
    </source>
</evidence>
<reference evidence="2" key="1">
    <citation type="journal article" date="2016" name="Insect Biochem. Mol. Biol.">
        <title>Multifaceted biological insights from a draft genome sequence of the tobacco hornworm moth, Manduca sexta.</title>
        <authorList>
            <person name="Kanost M.R."/>
            <person name="Arrese E.L."/>
            <person name="Cao X."/>
            <person name="Chen Y.R."/>
            <person name="Chellapilla S."/>
            <person name="Goldsmith M.R."/>
            <person name="Grosse-Wilde E."/>
            <person name="Heckel D.G."/>
            <person name="Herndon N."/>
            <person name="Jiang H."/>
            <person name="Papanicolaou A."/>
            <person name="Qu J."/>
            <person name="Soulages J.L."/>
            <person name="Vogel H."/>
            <person name="Walters J."/>
            <person name="Waterhouse R.M."/>
            <person name="Ahn S.J."/>
            <person name="Almeida F.C."/>
            <person name="An C."/>
            <person name="Aqrawi P."/>
            <person name="Bretschneider A."/>
            <person name="Bryant W.B."/>
            <person name="Bucks S."/>
            <person name="Chao H."/>
            <person name="Chevignon G."/>
            <person name="Christen J.M."/>
            <person name="Clarke D.F."/>
            <person name="Dittmer N.T."/>
            <person name="Ferguson L.C.F."/>
            <person name="Garavelou S."/>
            <person name="Gordon K.H.J."/>
            <person name="Gunaratna R.T."/>
            <person name="Han Y."/>
            <person name="Hauser F."/>
            <person name="He Y."/>
            <person name="Heidel-Fischer H."/>
            <person name="Hirsh A."/>
            <person name="Hu Y."/>
            <person name="Jiang H."/>
            <person name="Kalra D."/>
            <person name="Klinner C."/>
            <person name="Konig C."/>
            <person name="Kovar C."/>
            <person name="Kroll A.R."/>
            <person name="Kuwar S.S."/>
            <person name="Lee S.L."/>
            <person name="Lehman R."/>
            <person name="Li K."/>
            <person name="Li Z."/>
            <person name="Liang H."/>
            <person name="Lovelace S."/>
            <person name="Lu Z."/>
            <person name="Mansfield J.H."/>
            <person name="McCulloch K.J."/>
            <person name="Mathew T."/>
            <person name="Morton B."/>
            <person name="Muzny D.M."/>
            <person name="Neunemann D."/>
            <person name="Ongeri F."/>
            <person name="Pauchet Y."/>
            <person name="Pu L.L."/>
            <person name="Pyrousis I."/>
            <person name="Rao X.J."/>
            <person name="Redding A."/>
            <person name="Roesel C."/>
            <person name="Sanchez-Gracia A."/>
            <person name="Schaack S."/>
            <person name="Shukla A."/>
            <person name="Tetreau G."/>
            <person name="Wang Y."/>
            <person name="Xiong G.H."/>
            <person name="Traut W."/>
            <person name="Walsh T.K."/>
            <person name="Worley K.C."/>
            <person name="Wu D."/>
            <person name="Wu W."/>
            <person name="Wu Y.Q."/>
            <person name="Zhang X."/>
            <person name="Zou Z."/>
            <person name="Zucker H."/>
            <person name="Briscoe A.D."/>
            <person name="Burmester T."/>
            <person name="Clem R.J."/>
            <person name="Feyereisen R."/>
            <person name="Grimmelikhuijzen C.J.P."/>
            <person name="Hamodrakas S.J."/>
            <person name="Hansson B.S."/>
            <person name="Huguet E."/>
            <person name="Jermiin L.S."/>
            <person name="Lan Q."/>
            <person name="Lehman H.K."/>
            <person name="Lorenzen M."/>
            <person name="Merzendorfer H."/>
            <person name="Michalopoulos I."/>
            <person name="Morton D.B."/>
            <person name="Muthukrishnan S."/>
            <person name="Oakeshott J.G."/>
            <person name="Palmer W."/>
            <person name="Park Y."/>
            <person name="Passarelli A.L."/>
            <person name="Rozas J."/>
            <person name="Schwartz L.M."/>
            <person name="Smith W."/>
            <person name="Southgate A."/>
            <person name="Vilcinskas A."/>
            <person name="Vogt R."/>
            <person name="Wang P."/>
            <person name="Werren J."/>
            <person name="Yu X.Q."/>
            <person name="Zhou J.J."/>
            <person name="Brown S.J."/>
            <person name="Scherer S.E."/>
            <person name="Richards S."/>
            <person name="Blissard G.W."/>
        </authorList>
    </citation>
    <scope>NUCLEOTIDE SEQUENCE</scope>
</reference>
<dbReference type="EMBL" id="JH668354">
    <property type="protein sequence ID" value="KAG6448207.1"/>
    <property type="molecule type" value="Genomic_DNA"/>
</dbReference>
<feature type="signal peptide" evidence="1">
    <location>
        <begin position="1"/>
        <end position="18"/>
    </location>
</feature>
<feature type="chain" id="PRO_5037772079" evidence="1">
    <location>
        <begin position="19"/>
        <end position="232"/>
    </location>
</feature>
<organism evidence="2 3">
    <name type="scientific">Manduca sexta</name>
    <name type="common">Tobacco hawkmoth</name>
    <name type="synonym">Tobacco hornworm</name>
    <dbReference type="NCBI Taxonomy" id="7130"/>
    <lineage>
        <taxon>Eukaryota</taxon>
        <taxon>Metazoa</taxon>
        <taxon>Ecdysozoa</taxon>
        <taxon>Arthropoda</taxon>
        <taxon>Hexapoda</taxon>
        <taxon>Insecta</taxon>
        <taxon>Pterygota</taxon>
        <taxon>Neoptera</taxon>
        <taxon>Endopterygota</taxon>
        <taxon>Lepidoptera</taxon>
        <taxon>Glossata</taxon>
        <taxon>Ditrysia</taxon>
        <taxon>Bombycoidea</taxon>
        <taxon>Sphingidae</taxon>
        <taxon>Sphinginae</taxon>
        <taxon>Sphingini</taxon>
        <taxon>Manduca</taxon>
    </lineage>
</organism>
<comment type="caution">
    <text evidence="2">The sequence shown here is derived from an EMBL/GenBank/DDBJ whole genome shotgun (WGS) entry which is preliminary data.</text>
</comment>
<name>A0A922CJA0_MANSE</name>
<dbReference type="OrthoDB" id="6931130at2759"/>
<dbReference type="Proteomes" id="UP000791440">
    <property type="component" value="Unassembled WGS sequence"/>
</dbReference>
<proteinExistence type="predicted"/>
<evidence type="ECO:0000313" key="3">
    <source>
        <dbReference type="Proteomes" id="UP000791440"/>
    </source>
</evidence>
<gene>
    <name evidence="2" type="ORF">O3G_MSEX005366</name>
</gene>
<keyword evidence="3" id="KW-1185">Reference proteome</keyword>
<protein>
    <submittedName>
        <fullName evidence="2">Uncharacterized protein</fullName>
    </submittedName>
</protein>
<evidence type="ECO:0000256" key="1">
    <source>
        <dbReference type="SAM" id="SignalP"/>
    </source>
</evidence>
<accession>A0A922CJA0</accession>
<keyword evidence="1" id="KW-0732">Signal</keyword>
<sequence length="232" mass="27565">MDLVQLFLFILLIQYGVGETTGENDTKSLIESYENNLNTSIALGKNDRVLVDTWTVEFQVKRVNITTKYRLQMTRHKEHNFKPADYNLKWGGCVDLHRKEIRRSERNYYNHETDCLKSVSALDSDKRRSVDQVEKEIRKWRKSYRYLVNLCDINNLNDKEGAQNCLVEYMERDKFSQVIERLVIIKLEVMGDLYLHYTTSLTNLDECLKKQLSRYLDRVRAIMDVLNKCYDL</sequence>